<gene>
    <name evidence="2" type="ORF">ANN_04081</name>
</gene>
<evidence type="ECO:0000313" key="3">
    <source>
        <dbReference type="Proteomes" id="UP001148838"/>
    </source>
</evidence>
<dbReference type="EMBL" id="JAJSOF020000013">
    <property type="protein sequence ID" value="KAJ4442495.1"/>
    <property type="molecule type" value="Genomic_DNA"/>
</dbReference>
<dbReference type="Proteomes" id="UP001148838">
    <property type="component" value="Unassembled WGS sequence"/>
</dbReference>
<feature type="region of interest" description="Disordered" evidence="1">
    <location>
        <begin position="261"/>
        <end position="281"/>
    </location>
</feature>
<reference evidence="2 3" key="1">
    <citation type="journal article" date="2022" name="Allergy">
        <title>Genome assembly and annotation of Periplaneta americana reveal a comprehensive cockroach allergen profile.</title>
        <authorList>
            <person name="Wang L."/>
            <person name="Xiong Q."/>
            <person name="Saelim N."/>
            <person name="Wang L."/>
            <person name="Nong W."/>
            <person name="Wan A.T."/>
            <person name="Shi M."/>
            <person name="Liu X."/>
            <person name="Cao Q."/>
            <person name="Hui J.H.L."/>
            <person name="Sookrung N."/>
            <person name="Leung T.F."/>
            <person name="Tungtrongchitr A."/>
            <person name="Tsui S.K.W."/>
        </authorList>
    </citation>
    <scope>NUCLEOTIDE SEQUENCE [LARGE SCALE GENOMIC DNA]</scope>
    <source>
        <strain evidence="2">PWHHKU_190912</strain>
    </source>
</reference>
<name>A0ABQ8T7L0_PERAM</name>
<proteinExistence type="predicted"/>
<keyword evidence="3" id="KW-1185">Reference proteome</keyword>
<evidence type="ECO:0000313" key="2">
    <source>
        <dbReference type="EMBL" id="KAJ4442495.1"/>
    </source>
</evidence>
<sequence length="281" mass="32647">MNPGSSTESYPAFALIGLRENPRKNLNQQLYFHIFIRLPNLDIVRETTLKYTNMPEENAKKNTGHHATRQNDNEILQRLTNTTDAAERATATKWTWVGGEHVARLHQTRWTHAVTMWDLYVGKRGQGRPRLRWSDMFTKEVRKQWSRTAKNRVLWKELEKIIVKSKREADTKYCGRRIKDKTNGGNAREDMIRTGEGTKRLPDISDCEDRMNRALERLLTKKKSAKKISSFKTNHYKKFHTAKVNTCFSVSCPVFSHGIKPTAARQERRIGRSLPSPRSPE</sequence>
<protein>
    <submittedName>
        <fullName evidence="2">Uncharacterized protein</fullName>
    </submittedName>
</protein>
<comment type="caution">
    <text evidence="2">The sequence shown here is derived from an EMBL/GenBank/DDBJ whole genome shotgun (WGS) entry which is preliminary data.</text>
</comment>
<accession>A0ABQ8T7L0</accession>
<evidence type="ECO:0000256" key="1">
    <source>
        <dbReference type="SAM" id="MobiDB-lite"/>
    </source>
</evidence>
<organism evidence="2 3">
    <name type="scientific">Periplaneta americana</name>
    <name type="common">American cockroach</name>
    <name type="synonym">Blatta americana</name>
    <dbReference type="NCBI Taxonomy" id="6978"/>
    <lineage>
        <taxon>Eukaryota</taxon>
        <taxon>Metazoa</taxon>
        <taxon>Ecdysozoa</taxon>
        <taxon>Arthropoda</taxon>
        <taxon>Hexapoda</taxon>
        <taxon>Insecta</taxon>
        <taxon>Pterygota</taxon>
        <taxon>Neoptera</taxon>
        <taxon>Polyneoptera</taxon>
        <taxon>Dictyoptera</taxon>
        <taxon>Blattodea</taxon>
        <taxon>Blattoidea</taxon>
        <taxon>Blattidae</taxon>
        <taxon>Blattinae</taxon>
        <taxon>Periplaneta</taxon>
    </lineage>
</organism>